<protein>
    <submittedName>
        <fullName evidence="1">Uncharacterized protein</fullName>
    </submittedName>
</protein>
<dbReference type="EMBL" id="KN824638">
    <property type="protein sequence ID" value="KIM19532.1"/>
    <property type="molecule type" value="Genomic_DNA"/>
</dbReference>
<accession>A0A0C2WPD9</accession>
<sequence length="122" mass="13440">RLEHERLEAERIEQERAHQAEAERLKQKGIQAAAESLKQEALEPVEVVALVSSQTPESKSVQWLKEHKWHIMGCVGVVVVVGAGGKICGGVPVTRSRKICDANSLLEWLEYIAQLFAGCDPG</sequence>
<feature type="non-terminal residue" evidence="1">
    <location>
        <position position="1"/>
    </location>
</feature>
<dbReference type="Proteomes" id="UP000054097">
    <property type="component" value="Unassembled WGS sequence"/>
</dbReference>
<gene>
    <name evidence="1" type="ORF">M408DRAFT_13428</name>
</gene>
<evidence type="ECO:0000313" key="2">
    <source>
        <dbReference type="Proteomes" id="UP000054097"/>
    </source>
</evidence>
<dbReference type="HOGENOM" id="CLU_2032239_0_0_1"/>
<reference evidence="2" key="2">
    <citation type="submission" date="2015-01" db="EMBL/GenBank/DDBJ databases">
        <title>Evolutionary Origins and Diversification of the Mycorrhizal Mutualists.</title>
        <authorList>
            <consortium name="DOE Joint Genome Institute"/>
            <consortium name="Mycorrhizal Genomics Consortium"/>
            <person name="Kohler A."/>
            <person name="Kuo A."/>
            <person name="Nagy L.G."/>
            <person name="Floudas D."/>
            <person name="Copeland A."/>
            <person name="Barry K.W."/>
            <person name="Cichocki N."/>
            <person name="Veneault-Fourrey C."/>
            <person name="LaButti K."/>
            <person name="Lindquist E.A."/>
            <person name="Lipzen A."/>
            <person name="Lundell T."/>
            <person name="Morin E."/>
            <person name="Murat C."/>
            <person name="Riley R."/>
            <person name="Ohm R."/>
            <person name="Sun H."/>
            <person name="Tunlid A."/>
            <person name="Henrissat B."/>
            <person name="Grigoriev I.V."/>
            <person name="Hibbett D.S."/>
            <person name="Martin F."/>
        </authorList>
    </citation>
    <scope>NUCLEOTIDE SEQUENCE [LARGE SCALE GENOMIC DNA]</scope>
    <source>
        <strain evidence="2">MAFF 305830</strain>
    </source>
</reference>
<dbReference type="AlphaFoldDB" id="A0A0C2WPD9"/>
<keyword evidence="2" id="KW-1185">Reference proteome</keyword>
<reference evidence="1 2" key="1">
    <citation type="submission" date="2014-04" db="EMBL/GenBank/DDBJ databases">
        <authorList>
            <consortium name="DOE Joint Genome Institute"/>
            <person name="Kuo A."/>
            <person name="Zuccaro A."/>
            <person name="Kohler A."/>
            <person name="Nagy L.G."/>
            <person name="Floudas D."/>
            <person name="Copeland A."/>
            <person name="Barry K.W."/>
            <person name="Cichocki N."/>
            <person name="Veneault-Fourrey C."/>
            <person name="LaButti K."/>
            <person name="Lindquist E.A."/>
            <person name="Lipzen A."/>
            <person name="Lundell T."/>
            <person name="Morin E."/>
            <person name="Murat C."/>
            <person name="Sun H."/>
            <person name="Tunlid A."/>
            <person name="Henrissat B."/>
            <person name="Grigoriev I.V."/>
            <person name="Hibbett D.S."/>
            <person name="Martin F."/>
            <person name="Nordberg H.P."/>
            <person name="Cantor M.N."/>
            <person name="Hua S.X."/>
        </authorList>
    </citation>
    <scope>NUCLEOTIDE SEQUENCE [LARGE SCALE GENOMIC DNA]</scope>
    <source>
        <strain evidence="1 2">MAFF 305830</strain>
    </source>
</reference>
<organism evidence="1 2">
    <name type="scientific">Serendipita vermifera MAFF 305830</name>
    <dbReference type="NCBI Taxonomy" id="933852"/>
    <lineage>
        <taxon>Eukaryota</taxon>
        <taxon>Fungi</taxon>
        <taxon>Dikarya</taxon>
        <taxon>Basidiomycota</taxon>
        <taxon>Agaricomycotina</taxon>
        <taxon>Agaricomycetes</taxon>
        <taxon>Sebacinales</taxon>
        <taxon>Serendipitaceae</taxon>
        <taxon>Serendipita</taxon>
    </lineage>
</organism>
<evidence type="ECO:0000313" key="1">
    <source>
        <dbReference type="EMBL" id="KIM19532.1"/>
    </source>
</evidence>
<name>A0A0C2WPD9_SERVB</name>
<proteinExistence type="predicted"/>